<protein>
    <recommendedName>
        <fullName evidence="4">DNRLRE domain-containing protein</fullName>
    </recommendedName>
</protein>
<sequence>MNSVSRSRATAVSGIALLTAGAVLIATPHVAVADDEPTATTTQEDQAMVELERALETFTTNPIKEAETVEAALTAAAAQDRKVEVLQMRTETDTTFANPDGTLTTETAAGPIRMVEDGKWVPVDLDLEHAGDGAVEAKAHPEHLKIAGKEGTLPKSIEAVAKAAPSQAKDLISLGRGRDKLALQWKGGLPTPELSDNVATYKNAVPGGDLIVEATRTGFEQYLKLKHAPGNGAPMVLPITVPHGTKASQNLDGSVTFTDADGEKSTVMPSPVMWDAQRDPKSLEHTNSHPVDMKVSQSGDTVTLTLTPDVDWLNDADTQYPVTIDPAADVLDVLFDTFVQGGDTTDQSANTDLKIGWPGDYSGSTKRTARSFLTFNTAGFADSLVSKANLKLWNYHSWSAEARGWEVWAADPATKDTRWTKQPAMKEKIAASTQTKPGTNPGWVSADITKLAQAWSSSKATTGSIALKAANESDTYGWKRFSSSEAPDQNQVPTLEVTHNYRPGTGANLQAGAPFISSGGIFKVNSTTPTLRASMADTNPDDAVQGTFEITDDATGKVVTTVNSAKVPGNTTASVKVPAGKLTSGRTYSFRTTAYDGTHYATGWSSPVKFHVDTDWKLTAAEQSLGLANAYSEAADITAATSSDDKYAAIAATDENTVGVPWNGKGGTIDVQNGKMPPQLGLPAADSKGSVIGGNVVYNSTGPVDTVVQPTVDGGSRTLQIIKNSSAPHDYETSFIIPAGMKAVTHDDGSVSILPEDDSKEQAGFFEAPWAKDAQGKDVPTSYKVVGKKLVQHVEFNENSQFPIVIDPSWWSTAWKITKCAASIAGFIYGFTPAGSSKKIIVAVRLIKKIGFKKTANLIKTWKKRRKLTADGRKIVAAIMGYASIQNNCKF</sequence>
<accession>A0A0U3D1M1</accession>
<evidence type="ECO:0000313" key="3">
    <source>
        <dbReference type="Proteomes" id="UP000064183"/>
    </source>
</evidence>
<evidence type="ECO:0008006" key="4">
    <source>
        <dbReference type="Google" id="ProtNLM"/>
    </source>
</evidence>
<dbReference type="InterPro" id="IPR013783">
    <property type="entry name" value="Ig-like_fold"/>
</dbReference>
<dbReference type="KEGG" id="sgb:WQO_14700"/>
<evidence type="ECO:0000256" key="1">
    <source>
        <dbReference type="SAM" id="SignalP"/>
    </source>
</evidence>
<dbReference type="Gene3D" id="2.60.40.10">
    <property type="entry name" value="Immunoglobulins"/>
    <property type="match status" value="1"/>
</dbReference>
<organism evidence="2 3">
    <name type="scientific">Streptomyces globisporus C-1027</name>
    <dbReference type="NCBI Taxonomy" id="1172567"/>
    <lineage>
        <taxon>Bacteria</taxon>
        <taxon>Bacillati</taxon>
        <taxon>Actinomycetota</taxon>
        <taxon>Actinomycetes</taxon>
        <taxon>Kitasatosporales</taxon>
        <taxon>Streptomycetaceae</taxon>
        <taxon>Streptomyces</taxon>
    </lineage>
</organism>
<dbReference type="RefSeq" id="WP_010063976.1">
    <property type="nucleotide sequence ID" value="NZ_CP013738.1"/>
</dbReference>
<feature type="chain" id="PRO_5006837031" description="DNRLRE domain-containing protein" evidence="1">
    <location>
        <begin position="34"/>
        <end position="891"/>
    </location>
</feature>
<dbReference type="NCBIfam" id="NF033679">
    <property type="entry name" value="DNRLRE_dom"/>
    <property type="match status" value="1"/>
</dbReference>
<dbReference type="GO" id="GO:0005975">
    <property type="term" value="P:carbohydrate metabolic process"/>
    <property type="evidence" value="ECO:0007669"/>
    <property type="project" value="UniProtKB-ARBA"/>
</dbReference>
<name>A0A0U3D1M1_STRGL</name>
<dbReference type="Proteomes" id="UP000064183">
    <property type="component" value="Chromosome"/>
</dbReference>
<feature type="signal peptide" evidence="1">
    <location>
        <begin position="1"/>
        <end position="33"/>
    </location>
</feature>
<evidence type="ECO:0000313" key="2">
    <source>
        <dbReference type="EMBL" id="ALU94484.1"/>
    </source>
</evidence>
<dbReference type="EMBL" id="CP013738">
    <property type="protein sequence ID" value="ALU94484.1"/>
    <property type="molecule type" value="Genomic_DNA"/>
</dbReference>
<dbReference type="STRING" id="1172567.WQO_14700"/>
<proteinExistence type="predicted"/>
<dbReference type="GeneID" id="27783601"/>
<dbReference type="AlphaFoldDB" id="A0A0U3D1M1"/>
<keyword evidence="1" id="KW-0732">Signal</keyword>
<reference evidence="2 3" key="1">
    <citation type="journal article" date="2012" name="J. Bacteriol.">
        <title>Draft genome sequence of Streptomyces globisporus C-1027, which produces an antitumor antibiotic consisting of a nine-membered enediyne with a chromoprotein.</title>
        <authorList>
            <person name="Wang L."/>
            <person name="Wang S."/>
            <person name="He Q."/>
            <person name="Yu T."/>
            <person name="Li Q."/>
            <person name="Hong B."/>
        </authorList>
    </citation>
    <scope>NUCLEOTIDE SEQUENCE [LARGE SCALE GENOMIC DNA]</scope>
    <source>
        <strain evidence="2 3">C-1027</strain>
    </source>
</reference>
<gene>
    <name evidence="2" type="ORF">WQO_14700</name>
</gene>